<evidence type="ECO:0000256" key="2">
    <source>
        <dbReference type="ARBA" id="ARBA00022643"/>
    </source>
</evidence>
<dbReference type="GO" id="GO:0018580">
    <property type="term" value="F:nitronate monooxygenase activity"/>
    <property type="evidence" value="ECO:0007669"/>
    <property type="project" value="InterPro"/>
</dbReference>
<accession>A0A2A4HX03</accession>
<keyword evidence="2" id="KW-0288">FMN</keyword>
<dbReference type="PANTHER" id="PTHR32332:SF20">
    <property type="entry name" value="2-NITROPROPANE DIOXYGENASE-LIKE PROTEIN"/>
    <property type="match status" value="1"/>
</dbReference>
<comment type="caution">
    <text evidence="4">The sequence shown here is derived from an EMBL/GenBank/DDBJ whole genome shotgun (WGS) entry which is preliminary data.</text>
</comment>
<dbReference type="AlphaFoldDB" id="A0A2A4HX03"/>
<evidence type="ECO:0000256" key="3">
    <source>
        <dbReference type="ARBA" id="ARBA00023002"/>
    </source>
</evidence>
<dbReference type="Proteomes" id="UP000218784">
    <property type="component" value="Unassembled WGS sequence"/>
</dbReference>
<dbReference type="InterPro" id="IPR004136">
    <property type="entry name" value="NMO"/>
</dbReference>
<dbReference type="Gene3D" id="3.20.20.70">
    <property type="entry name" value="Aldolase class I"/>
    <property type="match status" value="1"/>
</dbReference>
<dbReference type="SUPFAM" id="SSF51412">
    <property type="entry name" value="Inosine monophosphate dehydrogenase (IMPDH)"/>
    <property type="match status" value="1"/>
</dbReference>
<dbReference type="RefSeq" id="WP_096613339.1">
    <property type="nucleotide sequence ID" value="NZ_NWVD01000007.1"/>
</dbReference>
<dbReference type="EMBL" id="NWVD01000007">
    <property type="protein sequence ID" value="PCG08218.1"/>
    <property type="molecule type" value="Genomic_DNA"/>
</dbReference>
<organism evidence="4 5">
    <name type="scientific">Sphingomonas ginsenosidimutans</name>
    <dbReference type="NCBI Taxonomy" id="862134"/>
    <lineage>
        <taxon>Bacteria</taxon>
        <taxon>Pseudomonadati</taxon>
        <taxon>Pseudomonadota</taxon>
        <taxon>Alphaproteobacteria</taxon>
        <taxon>Sphingomonadales</taxon>
        <taxon>Sphingomonadaceae</taxon>
        <taxon>Sphingomonas</taxon>
    </lineage>
</organism>
<evidence type="ECO:0000313" key="5">
    <source>
        <dbReference type="Proteomes" id="UP000218784"/>
    </source>
</evidence>
<gene>
    <name evidence="4" type="ORF">COA17_14240</name>
</gene>
<keyword evidence="1" id="KW-0285">Flavoprotein</keyword>
<sequence>MLKTRFTEAFGVEYPIAQGGMQWVGKAQLVAAVANAGALGFITALTQPTPEELANEIRRTRDLTDKPFGVNLTILPTINPPPYAEYRRAIIEGGVKIVETAGYKPQEHIDDFKAHGIKVIHKCTAVRHALSAERMGADAISIDGFECAGHPGEDDIPGLILIPAAADKVTVPMLASGGFADGRGLVAALALGADGVNMGTRFCVTQEAQIPDSFKQRMVANDERQTDLIFRTLHNTARVMKNKVSEEVVAIERAGGAKFEDVQHLVAGKRGVAAMERGDTDDGIWSAGMVQGLIHDVPTVKELVDRIVAEAEEIIDRRLAGMVDRLAHAAA</sequence>
<keyword evidence="3" id="KW-0560">Oxidoreductase</keyword>
<keyword evidence="5" id="KW-1185">Reference proteome</keyword>
<proteinExistence type="predicted"/>
<evidence type="ECO:0000313" key="4">
    <source>
        <dbReference type="EMBL" id="PCG08218.1"/>
    </source>
</evidence>
<name>A0A2A4HX03_9SPHN</name>
<reference evidence="4 5" key="1">
    <citation type="submission" date="2017-09" db="EMBL/GenBank/DDBJ databases">
        <title>Sphingomonas ginsenosidimutans KACC 14949, whole genome shotgun sequence.</title>
        <authorList>
            <person name="Feng G."/>
            <person name="Zhu H."/>
        </authorList>
    </citation>
    <scope>NUCLEOTIDE SEQUENCE [LARGE SCALE GENOMIC DNA]</scope>
    <source>
        <strain evidence="4 5">KACC 14949</strain>
    </source>
</reference>
<dbReference type="InterPro" id="IPR013785">
    <property type="entry name" value="Aldolase_TIM"/>
</dbReference>
<keyword evidence="4" id="KW-0503">Monooxygenase</keyword>
<evidence type="ECO:0000256" key="1">
    <source>
        <dbReference type="ARBA" id="ARBA00022630"/>
    </source>
</evidence>
<dbReference type="PANTHER" id="PTHR32332">
    <property type="entry name" value="2-NITROPROPANE DIOXYGENASE"/>
    <property type="match status" value="1"/>
</dbReference>
<dbReference type="Pfam" id="PF03060">
    <property type="entry name" value="NMO"/>
    <property type="match status" value="1"/>
</dbReference>
<dbReference type="CDD" id="cd04730">
    <property type="entry name" value="NPD_like"/>
    <property type="match status" value="1"/>
</dbReference>
<protein>
    <submittedName>
        <fullName evidence="4">Nitronate monooxygenase</fullName>
    </submittedName>
</protein>